<keyword evidence="3" id="KW-1185">Reference proteome</keyword>
<proteinExistence type="predicted"/>
<dbReference type="EMBL" id="BMFT01000002">
    <property type="protein sequence ID" value="GGH30827.1"/>
    <property type="molecule type" value="Genomic_DNA"/>
</dbReference>
<protein>
    <recommendedName>
        <fullName evidence="1">Uracil-DNA glycosylase-like domain-containing protein</fullName>
    </recommendedName>
</protein>
<dbReference type="Proteomes" id="UP000659344">
    <property type="component" value="Unassembled WGS sequence"/>
</dbReference>
<evidence type="ECO:0000259" key="1">
    <source>
        <dbReference type="Pfam" id="PF03167"/>
    </source>
</evidence>
<dbReference type="Pfam" id="PF03167">
    <property type="entry name" value="UDG"/>
    <property type="match status" value="1"/>
</dbReference>
<dbReference type="InterPro" id="IPR036895">
    <property type="entry name" value="Uracil-DNA_glycosylase-like_sf"/>
</dbReference>
<evidence type="ECO:0000313" key="2">
    <source>
        <dbReference type="EMBL" id="GGH30827.1"/>
    </source>
</evidence>
<dbReference type="SUPFAM" id="SSF52141">
    <property type="entry name" value="Uracil-DNA glycosylase-like"/>
    <property type="match status" value="1"/>
</dbReference>
<gene>
    <name evidence="2" type="primary">yoxB</name>
    <name evidence="2" type="ORF">GCM10008013_34170</name>
</gene>
<accession>A0ABQ1YNP7</accession>
<comment type="caution">
    <text evidence="2">The sequence shown here is derived from an EMBL/GenBank/DDBJ whole genome shotgun (WGS) entry which is preliminary data.</text>
</comment>
<name>A0ABQ1YNP7_9BACL</name>
<feature type="domain" description="Uracil-DNA glycosylase-like" evidence="1">
    <location>
        <begin position="36"/>
        <end position="229"/>
    </location>
</feature>
<organism evidence="2 3">
    <name type="scientific">Paenibacillus segetis</name>
    <dbReference type="NCBI Taxonomy" id="1325360"/>
    <lineage>
        <taxon>Bacteria</taxon>
        <taxon>Bacillati</taxon>
        <taxon>Bacillota</taxon>
        <taxon>Bacilli</taxon>
        <taxon>Bacillales</taxon>
        <taxon>Paenibacillaceae</taxon>
        <taxon>Paenibacillus</taxon>
    </lineage>
</organism>
<reference evidence="3" key="1">
    <citation type="journal article" date="2019" name="Int. J. Syst. Evol. Microbiol.">
        <title>The Global Catalogue of Microorganisms (GCM) 10K type strain sequencing project: providing services to taxonomists for standard genome sequencing and annotation.</title>
        <authorList>
            <consortium name="The Broad Institute Genomics Platform"/>
            <consortium name="The Broad Institute Genome Sequencing Center for Infectious Disease"/>
            <person name="Wu L."/>
            <person name="Ma J."/>
        </authorList>
    </citation>
    <scope>NUCLEOTIDE SEQUENCE [LARGE SCALE GENOMIC DNA]</scope>
    <source>
        <strain evidence="3">CGMCC 1.12769</strain>
    </source>
</reference>
<evidence type="ECO:0000313" key="3">
    <source>
        <dbReference type="Proteomes" id="UP000659344"/>
    </source>
</evidence>
<sequence length="230" mass="25961">MLPKDTMLSKEDLLVDELLMERNGTLEMYYAPHNEYINPSARVIIVGITPGWTQMRIAIQVAVKGLIVGLSDEEVCRGAKEAARFAGTMRNNLINMLDTLDLHQQLNIASCEELFKENQGLLHTTSLLRFPVFFKKNNYSGTHPNLISSPYLKEFALVSLREELSIMKHALIIPLGKTAESVLQLLVGEDKLDAKACLWGFPHPSGANGHRHKQFADHQDHMKRIVKDLF</sequence>
<dbReference type="InterPro" id="IPR005122">
    <property type="entry name" value="Uracil-DNA_glycosylase-like"/>
</dbReference>